<name>A0A1E1EXY3_9SPHN</name>
<reference evidence="1 2" key="1">
    <citation type="submission" date="2016-10" db="EMBL/GenBank/DDBJ databases">
        <title>Complete Genome Sequence of the Nonylphenol-Degrading Bacterium Sphingobium cloacae JCM 10874T.</title>
        <authorList>
            <person name="Ootsuka M."/>
            <person name="Nishizawa T."/>
            <person name="Ohta H."/>
        </authorList>
    </citation>
    <scope>NUCLEOTIDE SEQUENCE [LARGE SCALE GENOMIC DNA]</scope>
    <source>
        <strain evidence="1 2">JCM 10874</strain>
    </source>
</reference>
<evidence type="ECO:0000313" key="1">
    <source>
        <dbReference type="EMBL" id="BAV63129.1"/>
    </source>
</evidence>
<evidence type="ECO:0000313" key="2">
    <source>
        <dbReference type="Proteomes" id="UP000218272"/>
    </source>
</evidence>
<protein>
    <submittedName>
        <fullName evidence="1">Uncharacterized protein</fullName>
    </submittedName>
</protein>
<proteinExistence type="predicted"/>
<dbReference type="OrthoDB" id="7475657at2"/>
<dbReference type="AlphaFoldDB" id="A0A1E1EXY3"/>
<keyword evidence="2" id="KW-1185">Reference proteome</keyword>
<gene>
    <name evidence="1" type="ORF">SCLO_1000890</name>
</gene>
<dbReference type="Proteomes" id="UP000218272">
    <property type="component" value="Chromosome SCLO_1"/>
</dbReference>
<sequence>MNSALANELDARAAEGRHPVTLSQIKQQLRDLGYALDRTLDCRSIARIMTGPRAGQTYPSLSTGIKEADTGRSAFHVDARRDTKFRMLQKLRFEVGLYTVLKGAILDL</sequence>
<accession>A0A1E1EXY3</accession>
<organism evidence="1 2">
    <name type="scientific">Sphingobium cloacae</name>
    <dbReference type="NCBI Taxonomy" id="120107"/>
    <lineage>
        <taxon>Bacteria</taxon>
        <taxon>Pseudomonadati</taxon>
        <taxon>Pseudomonadota</taxon>
        <taxon>Alphaproteobacteria</taxon>
        <taxon>Sphingomonadales</taxon>
        <taxon>Sphingomonadaceae</taxon>
        <taxon>Sphingobium</taxon>
    </lineage>
</organism>
<dbReference type="EMBL" id="AP017655">
    <property type="protein sequence ID" value="BAV63129.1"/>
    <property type="molecule type" value="Genomic_DNA"/>
</dbReference>
<dbReference type="KEGG" id="sclo:SCLO_1000890"/>
<dbReference type="RefSeq" id="WP_048575820.1">
    <property type="nucleotide sequence ID" value="NZ_AP017655.1"/>
</dbReference>